<dbReference type="Proteomes" id="UP000426027">
    <property type="component" value="Chromosome"/>
</dbReference>
<accession>A0A6I6GB74</accession>
<protein>
    <submittedName>
        <fullName evidence="1">Uncharacterized protein</fullName>
    </submittedName>
</protein>
<sequence>MKVFLEIGLKSTGEPFAVGLHENERLFLSFSNPEIQIRIITSTVHQIATHIPGSNLAICSSNKVLQSVGEDVIQRNGAICMWRSAEGDLSISRDSFIKQITNVAKDRRSQLSKQPNTIFTPFFVVIDDFVDLLLAKSNLQKQRLIEVITASDSTNMHFLIGSSKSYLSLSRLLFQHKRVEETNDMLAKSMEAVFTSEGFVYVRCLNELNYTRLFESRYKADKTPSH</sequence>
<proteinExistence type="predicted"/>
<keyword evidence="2" id="KW-1185">Reference proteome</keyword>
<name>A0A6I6GB74_9BACT</name>
<reference evidence="1 2" key="1">
    <citation type="submission" date="2019-11" db="EMBL/GenBank/DDBJ databases">
        <authorList>
            <person name="Im W.T."/>
        </authorList>
    </citation>
    <scope>NUCLEOTIDE SEQUENCE [LARGE SCALE GENOMIC DNA]</scope>
    <source>
        <strain evidence="1 2">SB-02</strain>
    </source>
</reference>
<dbReference type="EMBL" id="CP046566">
    <property type="protein sequence ID" value="QGW28913.1"/>
    <property type="molecule type" value="Genomic_DNA"/>
</dbReference>
<evidence type="ECO:0000313" key="2">
    <source>
        <dbReference type="Proteomes" id="UP000426027"/>
    </source>
</evidence>
<dbReference type="RefSeq" id="WP_157479266.1">
    <property type="nucleotide sequence ID" value="NZ_CP046566.1"/>
</dbReference>
<gene>
    <name evidence="1" type="ORF">GLV81_13120</name>
</gene>
<dbReference type="AlphaFoldDB" id="A0A6I6GB74"/>
<organism evidence="1 2">
    <name type="scientific">Phnomibacter ginsenosidimutans</name>
    <dbReference type="NCBI Taxonomy" id="2676868"/>
    <lineage>
        <taxon>Bacteria</taxon>
        <taxon>Pseudomonadati</taxon>
        <taxon>Bacteroidota</taxon>
        <taxon>Chitinophagia</taxon>
        <taxon>Chitinophagales</taxon>
        <taxon>Chitinophagaceae</taxon>
        <taxon>Phnomibacter</taxon>
    </lineage>
</organism>
<evidence type="ECO:0000313" key="1">
    <source>
        <dbReference type="EMBL" id="QGW28913.1"/>
    </source>
</evidence>
<dbReference type="KEGG" id="fls:GLV81_13120"/>